<feature type="transmembrane region" description="Helical" evidence="1">
    <location>
        <begin position="34"/>
        <end position="58"/>
    </location>
</feature>
<evidence type="ECO:0000313" key="4">
    <source>
        <dbReference type="Proteomes" id="UP000663891"/>
    </source>
</evidence>
<evidence type="ECO:0000256" key="1">
    <source>
        <dbReference type="SAM" id="Phobius"/>
    </source>
</evidence>
<dbReference type="AlphaFoldDB" id="A0A814JFI2"/>
<feature type="transmembrane region" description="Helical" evidence="1">
    <location>
        <begin position="64"/>
        <end position="82"/>
    </location>
</feature>
<sequence>MLIYARITRFIYQQSTNQIILRRQKRDLLSIRRFFVTVIALITTGLPSVILLIISFIRSEEYPLTFRTVWITIIILVLLLFIPELKRIFFKKPSHTRVTSLSHIFQNPI</sequence>
<organism evidence="3 4">
    <name type="scientific">Adineta steineri</name>
    <dbReference type="NCBI Taxonomy" id="433720"/>
    <lineage>
        <taxon>Eukaryota</taxon>
        <taxon>Metazoa</taxon>
        <taxon>Spiralia</taxon>
        <taxon>Gnathifera</taxon>
        <taxon>Rotifera</taxon>
        <taxon>Eurotatoria</taxon>
        <taxon>Bdelloidea</taxon>
        <taxon>Adinetida</taxon>
        <taxon>Adinetidae</taxon>
        <taxon>Adineta</taxon>
    </lineage>
</organism>
<reference evidence="3" key="1">
    <citation type="submission" date="2021-02" db="EMBL/GenBank/DDBJ databases">
        <authorList>
            <person name="Nowell W R."/>
        </authorList>
    </citation>
    <scope>NUCLEOTIDE SEQUENCE</scope>
</reference>
<evidence type="ECO:0000313" key="2">
    <source>
        <dbReference type="EMBL" id="CAF0900159.1"/>
    </source>
</evidence>
<dbReference type="Proteomes" id="UP000663860">
    <property type="component" value="Unassembled WGS sequence"/>
</dbReference>
<protein>
    <submittedName>
        <fullName evidence="3">Uncharacterized protein</fullName>
    </submittedName>
</protein>
<keyword evidence="1" id="KW-0812">Transmembrane</keyword>
<name>A0A814JFI2_9BILA</name>
<keyword evidence="1" id="KW-0472">Membrane</keyword>
<gene>
    <name evidence="2" type="ORF">IZO911_LOCUS12206</name>
    <name evidence="3" type="ORF">VCS650_LOCUS16674</name>
</gene>
<accession>A0A814JFI2</accession>
<keyword evidence="1" id="KW-1133">Transmembrane helix</keyword>
<dbReference type="EMBL" id="CAJNOE010000094">
    <property type="protein sequence ID" value="CAF0900159.1"/>
    <property type="molecule type" value="Genomic_DNA"/>
</dbReference>
<proteinExistence type="predicted"/>
<comment type="caution">
    <text evidence="3">The sequence shown here is derived from an EMBL/GenBank/DDBJ whole genome shotgun (WGS) entry which is preliminary data.</text>
</comment>
<dbReference type="Proteomes" id="UP000663891">
    <property type="component" value="Unassembled WGS sequence"/>
</dbReference>
<dbReference type="EMBL" id="CAJNON010000150">
    <property type="protein sequence ID" value="CAF1037415.1"/>
    <property type="molecule type" value="Genomic_DNA"/>
</dbReference>
<evidence type="ECO:0000313" key="3">
    <source>
        <dbReference type="EMBL" id="CAF1037415.1"/>
    </source>
</evidence>